<evidence type="ECO:0000259" key="15">
    <source>
        <dbReference type="PROSITE" id="PS50010"/>
    </source>
</evidence>
<evidence type="ECO:0000256" key="5">
    <source>
        <dbReference type="ARBA" id="ARBA00022658"/>
    </source>
</evidence>
<sequence>MEGLNEEKLASVSNLVTVFESSRTPGAVPRAHRQEDKHHHSGCRPPQPPGLSEKHSLGDALGSGPKMVSRRYLSSLKNKLSSGAWRNSCQPRTDPGSGIQEPEKRIVQELLETEQAYVARLHLLDQVFFQELLKEARSSKAFPEDVVRLIFSNISSIYQFHSQFFFPELQRRLDDWTATPRIGDMIQKLAPFLKMYSEYVKNFERAAELLATWTEKSPQFQEVITRIQNSEASGSLTLQHHMLEPVQRIPRYELLLKEYVQKLPAQAPDRDDAQKALDMIFSAAQHSNAAIKEMERLQDLWEVYQRLGLEDDMVDPSNTLLREGPVLKISFRRSDPMERYLFLFNNMLLYCVPRVIQVGAHFHVRTRIDVAGMKVRELSDAEFPYAFLVSGKQRTLELQARSQEEMISWMQACQAAIDQIEKRNETFKAAVQGPEGDTLERELQSEELGLRAPQWVRDKMVTMCMRCQEPFNALTRRRHHCRACGYVVCARCSDYRAELKYDDNRPNRVCCDCYMFLTGNMLPKDKEDKKRGILEKGSAAWSEHSVICSYLQLLGDRWGRSSPRGWCVIPLDDPLVLYLYAAPQDMQAHTSIPLLGYQVTAGPQEDPWVFQLQQSGQLYTFKAETKELRDRWMKAVEQAAGGQSPRGPDGDLSN</sequence>
<dbReference type="InterPro" id="IPR000219">
    <property type="entry name" value="DH_dom"/>
</dbReference>
<dbReference type="Pfam" id="PF00621">
    <property type="entry name" value="RhoGEF"/>
    <property type="match status" value="1"/>
</dbReference>
<dbReference type="RefSeq" id="XP_007937601.1">
    <property type="nucleotide sequence ID" value="XM_007939410.1"/>
</dbReference>
<dbReference type="Gene3D" id="2.30.29.30">
    <property type="entry name" value="Pleckstrin-homology domain (PH domain)/Phosphotyrosine-binding domain (PTB)"/>
    <property type="match status" value="2"/>
</dbReference>
<dbReference type="InterPro" id="IPR051092">
    <property type="entry name" value="FYVE_RhoGEF_PH"/>
</dbReference>
<dbReference type="GO" id="GO:0007010">
    <property type="term" value="P:cytoskeleton organization"/>
    <property type="evidence" value="ECO:0007669"/>
    <property type="project" value="TreeGrafter"/>
</dbReference>
<dbReference type="SUPFAM" id="SSF57903">
    <property type="entry name" value="FYVE/PHD zinc finger"/>
    <property type="match status" value="1"/>
</dbReference>
<dbReference type="GO" id="GO:0046847">
    <property type="term" value="P:filopodium assembly"/>
    <property type="evidence" value="ECO:0007669"/>
    <property type="project" value="TreeGrafter"/>
</dbReference>
<dbReference type="PROSITE" id="PS50010">
    <property type="entry name" value="DH_2"/>
    <property type="match status" value="1"/>
</dbReference>
<evidence type="ECO:0000313" key="18">
    <source>
        <dbReference type="RefSeq" id="XP_007937601.1"/>
    </source>
</evidence>
<dbReference type="PANTHER" id="PTHR12673:SF82">
    <property type="entry name" value="FYVE, RHOGEF AND PH DOMAIN-CONTAINING PROTEIN 2"/>
    <property type="match status" value="1"/>
</dbReference>
<evidence type="ECO:0000256" key="2">
    <source>
        <dbReference type="ARBA" id="ARBA00004316"/>
    </source>
</evidence>
<dbReference type="GeneID" id="103195770"/>
<organism evidence="17 18">
    <name type="scientific">Orycteropus afer afer</name>
    <dbReference type="NCBI Taxonomy" id="1230840"/>
    <lineage>
        <taxon>Eukaryota</taxon>
        <taxon>Metazoa</taxon>
        <taxon>Chordata</taxon>
        <taxon>Craniata</taxon>
        <taxon>Vertebrata</taxon>
        <taxon>Euteleostomi</taxon>
        <taxon>Mammalia</taxon>
        <taxon>Eutheria</taxon>
        <taxon>Afrotheria</taxon>
        <taxon>Tubulidentata</taxon>
        <taxon>Orycteropodidae</taxon>
        <taxon>Orycteropus</taxon>
    </lineage>
</organism>
<feature type="domain" description="PH" evidence="14">
    <location>
        <begin position="544"/>
        <end position="641"/>
    </location>
</feature>
<dbReference type="FunFam" id="1.20.900.10:FF:000013">
    <property type="entry name" value="FYVE, RhoGEF and PH domain-containing protein 4"/>
    <property type="match status" value="1"/>
</dbReference>
<dbReference type="PROSITE" id="PS50178">
    <property type="entry name" value="ZF_FYVE"/>
    <property type="match status" value="1"/>
</dbReference>
<dbReference type="OrthoDB" id="660555at2759"/>
<evidence type="ECO:0000313" key="17">
    <source>
        <dbReference type="Proteomes" id="UP000694850"/>
    </source>
</evidence>
<dbReference type="CDD" id="cd15741">
    <property type="entry name" value="FYVE_FGD1_2_4"/>
    <property type="match status" value="1"/>
</dbReference>
<name>A0A8B6ZUI5_ORYAF</name>
<keyword evidence="17" id="KW-1185">Reference proteome</keyword>
<dbReference type="AlphaFoldDB" id="A0A8B6ZUI5"/>
<dbReference type="SMART" id="SM00064">
    <property type="entry name" value="FYVE"/>
    <property type="match status" value="1"/>
</dbReference>
<keyword evidence="9" id="KW-0862">Zinc</keyword>
<feature type="domain" description="DH" evidence="15">
    <location>
        <begin position="102"/>
        <end position="290"/>
    </location>
</feature>
<evidence type="ECO:0000259" key="16">
    <source>
        <dbReference type="PROSITE" id="PS50178"/>
    </source>
</evidence>
<keyword evidence="10" id="KW-0206">Cytoskeleton</keyword>
<dbReference type="InterPro" id="IPR011993">
    <property type="entry name" value="PH-like_dom_sf"/>
</dbReference>
<dbReference type="InterPro" id="IPR055251">
    <property type="entry name" value="SOS1_NGEF_PH"/>
</dbReference>
<accession>A0A8B6ZUI5</accession>
<dbReference type="SUPFAM" id="SSF48065">
    <property type="entry name" value="DBL homology domain (DH-domain)"/>
    <property type="match status" value="1"/>
</dbReference>
<dbReference type="Pfam" id="PF01363">
    <property type="entry name" value="FYVE"/>
    <property type="match status" value="1"/>
</dbReference>
<dbReference type="SMART" id="SM00325">
    <property type="entry name" value="RhoGEF"/>
    <property type="match status" value="1"/>
</dbReference>
<dbReference type="CTD" id="221472"/>
<dbReference type="SMART" id="SM00233">
    <property type="entry name" value="PH"/>
    <property type="match status" value="2"/>
</dbReference>
<evidence type="ECO:0000256" key="8">
    <source>
        <dbReference type="ARBA" id="ARBA00022771"/>
    </source>
</evidence>
<dbReference type="Proteomes" id="UP000694850">
    <property type="component" value="Unplaced"/>
</dbReference>
<feature type="domain" description="PH" evidence="14">
    <location>
        <begin position="319"/>
        <end position="418"/>
    </location>
</feature>
<dbReference type="GO" id="GO:0005737">
    <property type="term" value="C:cytoplasm"/>
    <property type="evidence" value="ECO:0007669"/>
    <property type="project" value="TreeGrafter"/>
</dbReference>
<evidence type="ECO:0000256" key="4">
    <source>
        <dbReference type="ARBA" id="ARBA00022553"/>
    </source>
</evidence>
<dbReference type="GO" id="GO:0005085">
    <property type="term" value="F:guanyl-nucleotide exchange factor activity"/>
    <property type="evidence" value="ECO:0007669"/>
    <property type="project" value="UniProtKB-KW"/>
</dbReference>
<evidence type="ECO:0000256" key="10">
    <source>
        <dbReference type="ARBA" id="ARBA00023212"/>
    </source>
</evidence>
<dbReference type="CDD" id="cd13236">
    <property type="entry name" value="PH2_FGD1-4"/>
    <property type="match status" value="1"/>
</dbReference>
<evidence type="ECO:0000256" key="3">
    <source>
        <dbReference type="ARBA" id="ARBA00022490"/>
    </source>
</evidence>
<dbReference type="InterPro" id="IPR035899">
    <property type="entry name" value="DBL_dom_sf"/>
</dbReference>
<evidence type="ECO:0000256" key="7">
    <source>
        <dbReference type="ARBA" id="ARBA00022737"/>
    </source>
</evidence>
<reference evidence="18" key="1">
    <citation type="submission" date="2025-08" db="UniProtKB">
        <authorList>
            <consortium name="RefSeq"/>
        </authorList>
    </citation>
    <scope>IDENTIFICATION</scope>
</reference>
<keyword evidence="8 12" id="KW-0863">Zinc-finger</keyword>
<feature type="domain" description="FYVE-type" evidence="16">
    <location>
        <begin position="458"/>
        <end position="518"/>
    </location>
</feature>
<keyword evidence="11" id="KW-0966">Cell projection</keyword>
<dbReference type="PROSITE" id="PS50003">
    <property type="entry name" value="PH_DOMAIN"/>
    <property type="match status" value="2"/>
</dbReference>
<dbReference type="Pfam" id="PF22697">
    <property type="entry name" value="SOS1_NGEF_PH"/>
    <property type="match status" value="1"/>
</dbReference>
<comment type="subcellular location">
    <subcellularLocation>
        <location evidence="2">Cell projection</location>
    </subcellularLocation>
    <subcellularLocation>
        <location evidence="1">Cytoplasm</location>
        <location evidence="1">Cytoskeleton</location>
    </subcellularLocation>
</comment>
<dbReference type="PANTHER" id="PTHR12673">
    <property type="entry name" value="FACIOGENITAL DYSPLASIA PROTEIN"/>
    <property type="match status" value="1"/>
</dbReference>
<dbReference type="CDD" id="cd13386">
    <property type="entry name" value="PH1_FGD2"/>
    <property type="match status" value="1"/>
</dbReference>
<dbReference type="InterPro" id="IPR000306">
    <property type="entry name" value="Znf_FYVE"/>
</dbReference>
<dbReference type="FunFam" id="2.30.29.30:FF:000113">
    <property type="entry name" value="FYVE, RhoGEF and PH domain-containing protein 4"/>
    <property type="match status" value="1"/>
</dbReference>
<dbReference type="FunFam" id="3.30.40.10:FF:000061">
    <property type="entry name" value="FYVE, RhoGEF and PH domain containing 1"/>
    <property type="match status" value="1"/>
</dbReference>
<evidence type="ECO:0000256" key="1">
    <source>
        <dbReference type="ARBA" id="ARBA00004245"/>
    </source>
</evidence>
<evidence type="ECO:0000256" key="13">
    <source>
        <dbReference type="SAM" id="MobiDB-lite"/>
    </source>
</evidence>
<feature type="region of interest" description="Disordered" evidence="13">
    <location>
        <begin position="20"/>
        <end position="65"/>
    </location>
</feature>
<evidence type="ECO:0000256" key="9">
    <source>
        <dbReference type="ARBA" id="ARBA00022833"/>
    </source>
</evidence>
<keyword evidence="7" id="KW-0677">Repeat</keyword>
<dbReference type="InterPro" id="IPR013083">
    <property type="entry name" value="Znf_RING/FYVE/PHD"/>
</dbReference>
<evidence type="ECO:0000256" key="12">
    <source>
        <dbReference type="PROSITE-ProRule" id="PRU00091"/>
    </source>
</evidence>
<gene>
    <name evidence="18" type="primary">FGD2</name>
</gene>
<evidence type="ECO:0000256" key="11">
    <source>
        <dbReference type="ARBA" id="ARBA00023273"/>
    </source>
</evidence>
<dbReference type="InterPro" id="IPR001849">
    <property type="entry name" value="PH_domain"/>
</dbReference>
<dbReference type="CDD" id="cd00160">
    <property type="entry name" value="RhoGEF"/>
    <property type="match status" value="1"/>
</dbReference>
<dbReference type="Pfam" id="PF00169">
    <property type="entry name" value="PH"/>
    <property type="match status" value="1"/>
</dbReference>
<evidence type="ECO:0000256" key="6">
    <source>
        <dbReference type="ARBA" id="ARBA00022723"/>
    </source>
</evidence>
<evidence type="ECO:0000259" key="14">
    <source>
        <dbReference type="PROSITE" id="PS50003"/>
    </source>
</evidence>
<dbReference type="InterPro" id="IPR011011">
    <property type="entry name" value="Znf_FYVE_PHD"/>
</dbReference>
<dbReference type="InterPro" id="IPR017455">
    <property type="entry name" value="Znf_FYVE-rel"/>
</dbReference>
<dbReference type="Gene3D" id="1.20.900.10">
    <property type="entry name" value="Dbl homology (DH) domain"/>
    <property type="match status" value="1"/>
</dbReference>
<dbReference type="Gene3D" id="3.30.40.10">
    <property type="entry name" value="Zinc/RING finger domain, C3HC4 (zinc finger)"/>
    <property type="match status" value="1"/>
</dbReference>
<keyword evidence="3" id="KW-0963">Cytoplasm</keyword>
<dbReference type="InterPro" id="IPR035941">
    <property type="entry name" value="FGD1-4_PH2"/>
</dbReference>
<dbReference type="GO" id="GO:0005856">
    <property type="term" value="C:cytoskeleton"/>
    <property type="evidence" value="ECO:0007669"/>
    <property type="project" value="UniProtKB-SubCell"/>
</dbReference>
<dbReference type="InterPro" id="IPR037797">
    <property type="entry name" value="FGD2_PH1"/>
</dbReference>
<proteinExistence type="predicted"/>
<dbReference type="GO" id="GO:0042995">
    <property type="term" value="C:cell projection"/>
    <property type="evidence" value="ECO:0007669"/>
    <property type="project" value="UniProtKB-SubCell"/>
</dbReference>
<keyword evidence="4" id="KW-0597">Phosphoprotein</keyword>
<dbReference type="GO" id="GO:0008270">
    <property type="term" value="F:zinc ion binding"/>
    <property type="evidence" value="ECO:0007669"/>
    <property type="project" value="UniProtKB-KW"/>
</dbReference>
<dbReference type="SUPFAM" id="SSF50729">
    <property type="entry name" value="PH domain-like"/>
    <property type="match status" value="2"/>
</dbReference>
<protein>
    <submittedName>
        <fullName evidence="18">FYVE, RhoGEF and PH domain-containing protein 2</fullName>
    </submittedName>
</protein>
<keyword evidence="5" id="KW-0344">Guanine-nucleotide releasing factor</keyword>
<keyword evidence="6" id="KW-0479">Metal-binding</keyword>